<dbReference type="EMBL" id="CAKXZS010000089">
    <property type="protein sequence ID" value="CAH2408268.1"/>
    <property type="molecule type" value="Genomic_DNA"/>
</dbReference>
<evidence type="ECO:0000259" key="1">
    <source>
        <dbReference type="Pfam" id="PF02737"/>
    </source>
</evidence>
<dbReference type="InterPro" id="IPR036291">
    <property type="entry name" value="NAD(P)-bd_dom_sf"/>
</dbReference>
<dbReference type="RefSeq" id="WP_254028258.1">
    <property type="nucleotide sequence ID" value="NZ_CAKXZS010000089.1"/>
</dbReference>
<sequence length="107" mass="12009">MGTGVVGSSWALVFARAAYEVHVFDISEDATTTFVRQALVDLEKGNLAGSDGIDAMMSRLHTTTDLAEAVANVDYIYPHRHQFNFARDQFSEADWALQRNYLNRDTH</sequence>
<proteinExistence type="predicted"/>
<dbReference type="Pfam" id="PF02737">
    <property type="entry name" value="3HCDH_N"/>
    <property type="match status" value="1"/>
</dbReference>
<gene>
    <name evidence="2" type="ORF">MES4922_90166</name>
</gene>
<organism evidence="2 3">
    <name type="scientific">Mesorhizobium ventifaucium</name>
    <dbReference type="NCBI Taxonomy" id="666020"/>
    <lineage>
        <taxon>Bacteria</taxon>
        <taxon>Pseudomonadati</taxon>
        <taxon>Pseudomonadota</taxon>
        <taxon>Alphaproteobacteria</taxon>
        <taxon>Hyphomicrobiales</taxon>
        <taxon>Phyllobacteriaceae</taxon>
        <taxon>Mesorhizobium</taxon>
    </lineage>
</organism>
<reference evidence="2" key="1">
    <citation type="submission" date="2022-03" db="EMBL/GenBank/DDBJ databases">
        <authorList>
            <person name="Brunel B."/>
        </authorList>
    </citation>
    <scope>NUCLEOTIDE SEQUENCE</scope>
    <source>
        <strain evidence="2">STM4922sample</strain>
    </source>
</reference>
<evidence type="ECO:0000313" key="3">
    <source>
        <dbReference type="Proteomes" id="UP001152604"/>
    </source>
</evidence>
<dbReference type="SUPFAM" id="SSF51735">
    <property type="entry name" value="NAD(P)-binding Rossmann-fold domains"/>
    <property type="match status" value="1"/>
</dbReference>
<name>A0ABN8KHJ9_9HYPH</name>
<accession>A0ABN8KHJ9</accession>
<comment type="caution">
    <text evidence="2">The sequence shown here is derived from an EMBL/GenBank/DDBJ whole genome shotgun (WGS) entry which is preliminary data.</text>
</comment>
<dbReference type="InterPro" id="IPR006176">
    <property type="entry name" value="3-OHacyl-CoA_DH_NAD-bd"/>
</dbReference>
<keyword evidence="3" id="KW-1185">Reference proteome</keyword>
<protein>
    <recommendedName>
        <fullName evidence="1">3-hydroxyacyl-CoA dehydrogenase NAD binding domain-containing protein</fullName>
    </recommendedName>
</protein>
<dbReference type="Proteomes" id="UP001152604">
    <property type="component" value="Unassembled WGS sequence"/>
</dbReference>
<dbReference type="Gene3D" id="3.40.50.720">
    <property type="entry name" value="NAD(P)-binding Rossmann-like Domain"/>
    <property type="match status" value="1"/>
</dbReference>
<evidence type="ECO:0000313" key="2">
    <source>
        <dbReference type="EMBL" id="CAH2408268.1"/>
    </source>
</evidence>
<feature type="domain" description="3-hydroxyacyl-CoA dehydrogenase NAD binding" evidence="1">
    <location>
        <begin position="2"/>
        <end position="76"/>
    </location>
</feature>